<evidence type="ECO:0000256" key="1">
    <source>
        <dbReference type="SAM" id="Phobius"/>
    </source>
</evidence>
<evidence type="ECO:0000313" key="3">
    <source>
        <dbReference type="Proteomes" id="UP000641646"/>
    </source>
</evidence>
<dbReference type="InterPro" id="IPR016174">
    <property type="entry name" value="Di-haem_cyt_TM"/>
</dbReference>
<reference evidence="2" key="2">
    <citation type="submission" date="2020-08" db="EMBL/GenBank/DDBJ databases">
        <authorList>
            <person name="Chen M."/>
            <person name="Teng W."/>
            <person name="Zhao L."/>
            <person name="Hu C."/>
            <person name="Zhou Y."/>
            <person name="Han B."/>
            <person name="Song L."/>
            <person name="Shu W."/>
        </authorList>
    </citation>
    <scope>NUCLEOTIDE SEQUENCE</scope>
    <source>
        <strain evidence="2">FACHB-1375</strain>
    </source>
</reference>
<organism evidence="2 3">
    <name type="scientific">Aerosakkonema funiforme FACHB-1375</name>
    <dbReference type="NCBI Taxonomy" id="2949571"/>
    <lineage>
        <taxon>Bacteria</taxon>
        <taxon>Bacillati</taxon>
        <taxon>Cyanobacteriota</taxon>
        <taxon>Cyanophyceae</taxon>
        <taxon>Oscillatoriophycideae</taxon>
        <taxon>Aerosakkonematales</taxon>
        <taxon>Aerosakkonemataceae</taxon>
        <taxon>Aerosakkonema</taxon>
    </lineage>
</organism>
<protein>
    <submittedName>
        <fullName evidence="2">PepSY domain-containing protein</fullName>
    </submittedName>
</protein>
<dbReference type="SUPFAM" id="SSF81342">
    <property type="entry name" value="Transmembrane di-heme cytochromes"/>
    <property type="match status" value="1"/>
</dbReference>
<gene>
    <name evidence="2" type="ORF">H6G03_11310</name>
</gene>
<keyword evidence="1" id="KW-0472">Membrane</keyword>
<feature type="transmembrane region" description="Helical" evidence="1">
    <location>
        <begin position="12"/>
        <end position="36"/>
    </location>
</feature>
<keyword evidence="1" id="KW-0812">Transmembrane</keyword>
<dbReference type="GO" id="GO:0016020">
    <property type="term" value="C:membrane"/>
    <property type="evidence" value="ECO:0007669"/>
    <property type="project" value="InterPro"/>
</dbReference>
<sequence>MRIYQARLRQLHRIFAPIMILPILLTLITGSLYQIADMTDKAGDFDWLLDWHKGEFGPLNLEAIYPFLNALGLLTLAITGIMLWFRTRPKSRNRSEEI</sequence>
<reference evidence="2" key="1">
    <citation type="journal article" date="2015" name="ISME J.">
        <title>Draft Genome Sequence of Streptomyces incarnatus NRRL8089, which Produces the Nucleoside Antibiotic Sinefungin.</title>
        <authorList>
            <person name="Oshima K."/>
            <person name="Hattori M."/>
            <person name="Shimizu H."/>
            <person name="Fukuda K."/>
            <person name="Nemoto M."/>
            <person name="Inagaki K."/>
            <person name="Tamura T."/>
        </authorList>
    </citation>
    <scope>NUCLEOTIDE SEQUENCE</scope>
    <source>
        <strain evidence="2">FACHB-1375</strain>
    </source>
</reference>
<dbReference type="Proteomes" id="UP000641646">
    <property type="component" value="Unassembled WGS sequence"/>
</dbReference>
<dbReference type="GO" id="GO:0022904">
    <property type="term" value="P:respiratory electron transport chain"/>
    <property type="evidence" value="ECO:0007669"/>
    <property type="project" value="InterPro"/>
</dbReference>
<proteinExistence type="predicted"/>
<keyword evidence="3" id="KW-1185">Reference proteome</keyword>
<keyword evidence="1" id="KW-1133">Transmembrane helix</keyword>
<evidence type="ECO:0000313" key="2">
    <source>
        <dbReference type="EMBL" id="MBD2181685.1"/>
    </source>
</evidence>
<dbReference type="AlphaFoldDB" id="A0A926ZG83"/>
<comment type="caution">
    <text evidence="2">The sequence shown here is derived from an EMBL/GenBank/DDBJ whole genome shotgun (WGS) entry which is preliminary data.</text>
</comment>
<name>A0A926ZG83_9CYAN</name>
<dbReference type="EMBL" id="JACJPW010000024">
    <property type="protein sequence ID" value="MBD2181685.1"/>
    <property type="molecule type" value="Genomic_DNA"/>
</dbReference>
<dbReference type="RefSeq" id="WP_190464492.1">
    <property type="nucleotide sequence ID" value="NZ_JACJPW010000024.1"/>
</dbReference>
<accession>A0A926ZG83</accession>
<feature type="transmembrane region" description="Helical" evidence="1">
    <location>
        <begin position="63"/>
        <end position="85"/>
    </location>
</feature>